<evidence type="ECO:0000256" key="3">
    <source>
        <dbReference type="ARBA" id="ARBA00022729"/>
    </source>
</evidence>
<dbReference type="PANTHER" id="PTHR36108:SF13">
    <property type="entry name" value="COLOSSIN-B-RELATED"/>
    <property type="match status" value="1"/>
</dbReference>
<feature type="non-terminal residue" evidence="5">
    <location>
        <position position="1"/>
    </location>
</feature>
<accession>A0A9X6YIV0</accession>
<reference evidence="5 6" key="1">
    <citation type="submission" date="2017-09" db="EMBL/GenBank/DDBJ databases">
        <title>Large-scale bioinformatics analysis of Bacillus genomes uncovers conserved roles of natural products in bacterial physiology.</title>
        <authorList>
            <consortium name="Agbiome Team Llc"/>
            <person name="Bleich R.M."/>
            <person name="Kirk G.J."/>
            <person name="Santa Maria K.C."/>
            <person name="Allen S.E."/>
            <person name="Farag S."/>
            <person name="Shank E.A."/>
            <person name="Bowers A."/>
        </authorList>
    </citation>
    <scope>NUCLEOTIDE SEQUENCE [LARGE SCALE GENOMIC DNA]</scope>
    <source>
        <strain evidence="5 6">AFS027647</strain>
    </source>
</reference>
<evidence type="ECO:0000256" key="2">
    <source>
        <dbReference type="ARBA" id="ARBA00022525"/>
    </source>
</evidence>
<feature type="domain" description="SpaA-like prealbumin fold" evidence="4">
    <location>
        <begin position="4"/>
        <end position="92"/>
    </location>
</feature>
<dbReference type="InterPro" id="IPR013783">
    <property type="entry name" value="Ig-like_fold"/>
</dbReference>
<dbReference type="SUPFAM" id="SSF49478">
    <property type="entry name" value="Cna protein B-type domain"/>
    <property type="match status" value="1"/>
</dbReference>
<dbReference type="RefSeq" id="WP_257143380.1">
    <property type="nucleotide sequence ID" value="NZ_NUAN01000452.1"/>
</dbReference>
<dbReference type="PANTHER" id="PTHR36108">
    <property type="entry name" value="COLOSSIN-B-RELATED"/>
    <property type="match status" value="1"/>
</dbReference>
<proteinExistence type="inferred from homology"/>
<comment type="similarity">
    <text evidence="1">Belongs to the serine-aspartate repeat-containing protein (SDr) family.</text>
</comment>
<comment type="caution">
    <text evidence="5">The sequence shown here is derived from an EMBL/GenBank/DDBJ whole genome shotgun (WGS) entry which is preliminary data.</text>
</comment>
<protein>
    <submittedName>
        <fullName evidence="5">Peptidase</fullName>
    </submittedName>
</protein>
<name>A0A9X6YIV0_BACCE</name>
<dbReference type="Proteomes" id="UP000220691">
    <property type="component" value="Unassembled WGS sequence"/>
</dbReference>
<evidence type="ECO:0000313" key="5">
    <source>
        <dbReference type="EMBL" id="PEN70049.1"/>
    </source>
</evidence>
<dbReference type="AlphaFoldDB" id="A0A9X6YIV0"/>
<gene>
    <name evidence="5" type="ORF">CN553_32530</name>
</gene>
<keyword evidence="2" id="KW-0964">Secreted</keyword>
<dbReference type="Gene3D" id="2.60.40.10">
    <property type="entry name" value="Immunoglobulins"/>
    <property type="match status" value="1"/>
</dbReference>
<dbReference type="InterPro" id="IPR041033">
    <property type="entry name" value="SpaA_PFL_dom_1"/>
</dbReference>
<organism evidence="5 6">
    <name type="scientific">Bacillus cereus</name>
    <dbReference type="NCBI Taxonomy" id="1396"/>
    <lineage>
        <taxon>Bacteria</taxon>
        <taxon>Bacillati</taxon>
        <taxon>Bacillota</taxon>
        <taxon>Bacilli</taxon>
        <taxon>Bacillales</taxon>
        <taxon>Bacillaceae</taxon>
        <taxon>Bacillus</taxon>
        <taxon>Bacillus cereus group</taxon>
    </lineage>
</organism>
<feature type="non-terminal residue" evidence="5">
    <location>
        <position position="119"/>
    </location>
</feature>
<dbReference type="EMBL" id="NUAN01000452">
    <property type="protein sequence ID" value="PEN70049.1"/>
    <property type="molecule type" value="Genomic_DNA"/>
</dbReference>
<evidence type="ECO:0000259" key="4">
    <source>
        <dbReference type="Pfam" id="PF17802"/>
    </source>
</evidence>
<dbReference type="Pfam" id="PF17802">
    <property type="entry name" value="SpaA"/>
    <property type="match status" value="1"/>
</dbReference>
<evidence type="ECO:0000313" key="6">
    <source>
        <dbReference type="Proteomes" id="UP000220691"/>
    </source>
</evidence>
<evidence type="ECO:0000256" key="1">
    <source>
        <dbReference type="ARBA" id="ARBA00007257"/>
    </source>
</evidence>
<sequence>KELGSLLVIKKDAENGKVLAGAEFRLKNESGQVVGEEKTTNKDGVVKFESLVPGKYTLEETKAPEGYKALEVRVEVNVVANEVVKQEVTNEKVTGQFEIVKVDAEDKAKVLSDAEFEVY</sequence>
<keyword evidence="3" id="KW-0732">Signal</keyword>